<feature type="domain" description="VTT" evidence="8">
    <location>
        <begin position="38"/>
        <end position="163"/>
    </location>
</feature>
<keyword evidence="4 7" id="KW-0812">Transmembrane</keyword>
<evidence type="ECO:0000256" key="3">
    <source>
        <dbReference type="ARBA" id="ARBA00022475"/>
    </source>
</evidence>
<accession>A0A1F5NJW0</accession>
<comment type="subcellular location">
    <subcellularLocation>
        <location evidence="1 7">Cell membrane</location>
        <topology evidence="1 7">Multi-pass membrane protein</topology>
    </subcellularLocation>
</comment>
<evidence type="ECO:0000256" key="2">
    <source>
        <dbReference type="ARBA" id="ARBA00010792"/>
    </source>
</evidence>
<evidence type="ECO:0000256" key="6">
    <source>
        <dbReference type="ARBA" id="ARBA00023136"/>
    </source>
</evidence>
<proteinExistence type="inferred from homology"/>
<dbReference type="InterPro" id="IPR032816">
    <property type="entry name" value="VTT_dom"/>
</dbReference>
<comment type="caution">
    <text evidence="9">The sequence shown here is derived from an EMBL/GenBank/DDBJ whole genome shotgun (WGS) entry which is preliminary data.</text>
</comment>
<reference evidence="9 10" key="1">
    <citation type="journal article" date="2016" name="Nat. Commun.">
        <title>Thousands of microbial genomes shed light on interconnected biogeochemical processes in an aquifer system.</title>
        <authorList>
            <person name="Anantharaman K."/>
            <person name="Brown C.T."/>
            <person name="Hug L.A."/>
            <person name="Sharon I."/>
            <person name="Castelle C.J."/>
            <person name="Probst A.J."/>
            <person name="Thomas B.C."/>
            <person name="Singh A."/>
            <person name="Wilkins M.J."/>
            <person name="Karaoz U."/>
            <person name="Brodie E.L."/>
            <person name="Williams K.H."/>
            <person name="Hubbard S.S."/>
            <person name="Banfield J.F."/>
        </authorList>
    </citation>
    <scope>NUCLEOTIDE SEQUENCE [LARGE SCALE GENOMIC DNA]</scope>
</reference>
<evidence type="ECO:0000313" key="9">
    <source>
        <dbReference type="EMBL" id="OGE77935.1"/>
    </source>
</evidence>
<dbReference type="Proteomes" id="UP000176864">
    <property type="component" value="Unassembled WGS sequence"/>
</dbReference>
<evidence type="ECO:0000313" key="10">
    <source>
        <dbReference type="Proteomes" id="UP000176864"/>
    </source>
</evidence>
<dbReference type="EMBL" id="MFEK01000016">
    <property type="protein sequence ID" value="OGE77935.1"/>
    <property type="molecule type" value="Genomic_DNA"/>
</dbReference>
<dbReference type="STRING" id="1817824.A2751_02740"/>
<feature type="transmembrane region" description="Helical" evidence="7">
    <location>
        <begin position="12"/>
        <end position="38"/>
    </location>
</feature>
<feature type="transmembrane region" description="Helical" evidence="7">
    <location>
        <begin position="58"/>
        <end position="80"/>
    </location>
</feature>
<dbReference type="InterPro" id="IPR032818">
    <property type="entry name" value="DedA-like"/>
</dbReference>
<keyword evidence="3 7" id="KW-1003">Cell membrane</keyword>
<dbReference type="AlphaFoldDB" id="A0A1F5NJW0"/>
<feature type="transmembrane region" description="Helical" evidence="7">
    <location>
        <begin position="142"/>
        <end position="163"/>
    </location>
</feature>
<protein>
    <recommendedName>
        <fullName evidence="8">VTT domain-containing protein</fullName>
    </recommendedName>
</protein>
<feature type="transmembrane region" description="Helical" evidence="7">
    <location>
        <begin position="175"/>
        <end position="196"/>
    </location>
</feature>
<evidence type="ECO:0000256" key="4">
    <source>
        <dbReference type="ARBA" id="ARBA00022692"/>
    </source>
</evidence>
<evidence type="ECO:0000256" key="5">
    <source>
        <dbReference type="ARBA" id="ARBA00022989"/>
    </source>
</evidence>
<dbReference type="Pfam" id="PF09335">
    <property type="entry name" value="VTT_dom"/>
    <property type="match status" value="1"/>
</dbReference>
<sequence length="215" mass="23796">MIKPMFHFDLVGLIKTAGYLGLFAIIFAESGLFIGFFLPGDSLLFTAGFLASQGYLHIELLATLMVIAAVLGDNVGYAFGRRIGPKIFSKEQSILFSKKNLLRAQNFFEEHGRKTIILARFIPAVRTFVPILAGVGQMQYHVFFAFNIVGGLLWAAGLTLLGYFLGSTIPDVDRYLLPIIGGIIALSVLPTIIHIIRDKETRKDIIEFIRSRGKS</sequence>
<evidence type="ECO:0000256" key="1">
    <source>
        <dbReference type="ARBA" id="ARBA00004651"/>
    </source>
</evidence>
<gene>
    <name evidence="9" type="ORF">A2751_02740</name>
</gene>
<comment type="similarity">
    <text evidence="2 7">Belongs to the DedA family.</text>
</comment>
<name>A0A1F5NJW0_9BACT</name>
<dbReference type="PANTHER" id="PTHR30353:SF0">
    <property type="entry name" value="TRANSMEMBRANE PROTEIN"/>
    <property type="match status" value="1"/>
</dbReference>
<dbReference type="PANTHER" id="PTHR30353">
    <property type="entry name" value="INNER MEMBRANE PROTEIN DEDA-RELATED"/>
    <property type="match status" value="1"/>
</dbReference>
<keyword evidence="6 7" id="KW-0472">Membrane</keyword>
<evidence type="ECO:0000256" key="7">
    <source>
        <dbReference type="RuleBase" id="RU367016"/>
    </source>
</evidence>
<keyword evidence="5 7" id="KW-1133">Transmembrane helix</keyword>
<evidence type="ECO:0000259" key="8">
    <source>
        <dbReference type="Pfam" id="PF09335"/>
    </source>
</evidence>
<dbReference type="GO" id="GO:0005886">
    <property type="term" value="C:plasma membrane"/>
    <property type="evidence" value="ECO:0007669"/>
    <property type="project" value="UniProtKB-SubCell"/>
</dbReference>
<organism evidence="9 10">
    <name type="scientific">Candidatus Doudnabacteria bacterium RIFCSPHIGHO2_01_FULL_46_14</name>
    <dbReference type="NCBI Taxonomy" id="1817824"/>
    <lineage>
        <taxon>Bacteria</taxon>
        <taxon>Candidatus Doudnaibacteriota</taxon>
    </lineage>
</organism>